<accession>K9TMG8</accession>
<proteinExistence type="predicted"/>
<dbReference type="STRING" id="56110.Oscil6304_4541"/>
<dbReference type="HOGENOM" id="CLU_1946623_0_0_3"/>
<sequence>MILKTLNQSVLDVALIKSERMVIFIMVSKIINVRTVAASLLKITVKNILITLLKNILITYYLKEYLWLAYVEFLRSDGTWLQKYVNAKYAEVSRELEVSAKSLGKLSIQCDELWSYVQNKENQQWWGCL</sequence>
<dbReference type="Proteomes" id="UP000010367">
    <property type="component" value="Chromosome"/>
</dbReference>
<dbReference type="AlphaFoldDB" id="K9TMG8"/>
<name>K9TMG8_9CYAN</name>
<evidence type="ECO:0000313" key="1">
    <source>
        <dbReference type="EMBL" id="AFY84057.1"/>
    </source>
</evidence>
<protein>
    <submittedName>
        <fullName evidence="1">Uncharacterized protein</fullName>
    </submittedName>
</protein>
<reference evidence="1 2" key="1">
    <citation type="submission" date="2012-06" db="EMBL/GenBank/DDBJ databases">
        <title>Finished chromosome of genome of Oscillatoria acuminata PCC 6304.</title>
        <authorList>
            <consortium name="US DOE Joint Genome Institute"/>
            <person name="Gugger M."/>
            <person name="Coursin T."/>
            <person name="Rippka R."/>
            <person name="Tandeau De Marsac N."/>
            <person name="Huntemann M."/>
            <person name="Wei C.-L."/>
            <person name="Han J."/>
            <person name="Detter J.C."/>
            <person name="Han C."/>
            <person name="Tapia R."/>
            <person name="Davenport K."/>
            <person name="Daligault H."/>
            <person name="Erkkila T."/>
            <person name="Gu W."/>
            <person name="Munk A.C.C."/>
            <person name="Teshima H."/>
            <person name="Xu Y."/>
            <person name="Chain P."/>
            <person name="Chen A."/>
            <person name="Krypides N."/>
            <person name="Mavromatis K."/>
            <person name="Markowitz V."/>
            <person name="Szeto E."/>
            <person name="Ivanova N."/>
            <person name="Mikhailova N."/>
            <person name="Ovchinnikova G."/>
            <person name="Pagani I."/>
            <person name="Pati A."/>
            <person name="Goodwin L."/>
            <person name="Peters L."/>
            <person name="Pitluck S."/>
            <person name="Woyke T."/>
            <person name="Kerfeld C."/>
        </authorList>
    </citation>
    <scope>NUCLEOTIDE SEQUENCE [LARGE SCALE GENOMIC DNA]</scope>
    <source>
        <strain evidence="1 2">PCC 6304</strain>
    </source>
</reference>
<dbReference type="eggNOG" id="COG1662">
    <property type="taxonomic scope" value="Bacteria"/>
</dbReference>
<dbReference type="KEGG" id="oac:Oscil6304_4541"/>
<evidence type="ECO:0000313" key="2">
    <source>
        <dbReference type="Proteomes" id="UP000010367"/>
    </source>
</evidence>
<dbReference type="EMBL" id="CP003607">
    <property type="protein sequence ID" value="AFY84057.1"/>
    <property type="molecule type" value="Genomic_DNA"/>
</dbReference>
<gene>
    <name evidence="1" type="ORF">Oscil6304_4541</name>
</gene>
<keyword evidence="2" id="KW-1185">Reference proteome</keyword>
<organism evidence="1 2">
    <name type="scientific">Oscillatoria acuminata PCC 6304</name>
    <dbReference type="NCBI Taxonomy" id="56110"/>
    <lineage>
        <taxon>Bacteria</taxon>
        <taxon>Bacillati</taxon>
        <taxon>Cyanobacteriota</taxon>
        <taxon>Cyanophyceae</taxon>
        <taxon>Oscillatoriophycideae</taxon>
        <taxon>Oscillatoriales</taxon>
        <taxon>Oscillatoriaceae</taxon>
        <taxon>Oscillatoria</taxon>
    </lineage>
</organism>
<dbReference type="InParanoid" id="K9TMG8"/>